<keyword evidence="2" id="KW-0489">Methyltransferase</keyword>
<dbReference type="InterPro" id="IPR014048">
    <property type="entry name" value="MethylDNA_cys_MeTrfase_DNA-bd"/>
</dbReference>
<protein>
    <submittedName>
        <fullName evidence="9">Methylated-DNA--[protein]-cysteine S-methyltransferase</fullName>
    </submittedName>
</protein>
<dbReference type="InterPro" id="IPR001497">
    <property type="entry name" value="MethylDNA_cys_MeTrfase_AS"/>
</dbReference>
<keyword evidence="3" id="KW-0808">Transferase</keyword>
<evidence type="ECO:0000259" key="7">
    <source>
        <dbReference type="Pfam" id="PF01035"/>
    </source>
</evidence>
<evidence type="ECO:0000256" key="6">
    <source>
        <dbReference type="ARBA" id="ARBA00049348"/>
    </source>
</evidence>
<comment type="catalytic activity">
    <reaction evidence="1">
        <text>a 4-O-methyl-thymidine in DNA + L-cysteinyl-[protein] = a thymidine in DNA + S-methyl-L-cysteinyl-[protein]</text>
        <dbReference type="Rhea" id="RHEA:53428"/>
        <dbReference type="Rhea" id="RHEA-COMP:10131"/>
        <dbReference type="Rhea" id="RHEA-COMP:10132"/>
        <dbReference type="Rhea" id="RHEA-COMP:13555"/>
        <dbReference type="Rhea" id="RHEA-COMP:13556"/>
        <dbReference type="ChEBI" id="CHEBI:29950"/>
        <dbReference type="ChEBI" id="CHEBI:82612"/>
        <dbReference type="ChEBI" id="CHEBI:137386"/>
        <dbReference type="ChEBI" id="CHEBI:137387"/>
        <dbReference type="EC" id="2.1.1.63"/>
    </reaction>
</comment>
<evidence type="ECO:0000259" key="8">
    <source>
        <dbReference type="Pfam" id="PF02870"/>
    </source>
</evidence>
<dbReference type="InterPro" id="IPR036388">
    <property type="entry name" value="WH-like_DNA-bd_sf"/>
</dbReference>
<name>A0ABX8W872_9LACO</name>
<dbReference type="Proteomes" id="UP000826550">
    <property type="component" value="Chromosome"/>
</dbReference>
<dbReference type="InterPro" id="IPR008332">
    <property type="entry name" value="MethylG_MeTrfase_N"/>
</dbReference>
<evidence type="ECO:0000256" key="5">
    <source>
        <dbReference type="ARBA" id="ARBA00023204"/>
    </source>
</evidence>
<dbReference type="InterPro" id="IPR036217">
    <property type="entry name" value="MethylDNA_cys_MeTrfase_DNAb"/>
</dbReference>
<dbReference type="Gene3D" id="1.10.10.10">
    <property type="entry name" value="Winged helix-like DNA-binding domain superfamily/Winged helix DNA-binding domain"/>
    <property type="match status" value="1"/>
</dbReference>
<dbReference type="NCBIfam" id="TIGR00589">
    <property type="entry name" value="ogt"/>
    <property type="match status" value="1"/>
</dbReference>
<proteinExistence type="predicted"/>
<keyword evidence="4" id="KW-0227">DNA damage</keyword>
<evidence type="ECO:0000256" key="1">
    <source>
        <dbReference type="ARBA" id="ARBA00001286"/>
    </source>
</evidence>
<dbReference type="CDD" id="cd06445">
    <property type="entry name" value="ATase"/>
    <property type="match status" value="1"/>
</dbReference>
<gene>
    <name evidence="9" type="ORF">GYM71_08770</name>
</gene>
<evidence type="ECO:0000313" key="9">
    <source>
        <dbReference type="EMBL" id="QYN53854.1"/>
    </source>
</evidence>
<dbReference type="Pfam" id="PF01035">
    <property type="entry name" value="DNA_binding_1"/>
    <property type="match status" value="1"/>
</dbReference>
<organism evidence="9 10">
    <name type="scientific">Lactobacillus panisapium</name>
    <dbReference type="NCBI Taxonomy" id="2012495"/>
    <lineage>
        <taxon>Bacteria</taxon>
        <taxon>Bacillati</taxon>
        <taxon>Bacillota</taxon>
        <taxon>Bacilli</taxon>
        <taxon>Lactobacillales</taxon>
        <taxon>Lactobacillaceae</taxon>
        <taxon>Lactobacillus</taxon>
    </lineage>
</organism>
<evidence type="ECO:0000313" key="10">
    <source>
        <dbReference type="Proteomes" id="UP000826550"/>
    </source>
</evidence>
<reference evidence="9 10" key="1">
    <citation type="submission" date="2020-01" db="EMBL/GenBank/DDBJ databases">
        <title>Vast differences in strain-level diversity in the gut microbiota of two closely related honey bee species.</title>
        <authorList>
            <person name="Ellegaard K.M."/>
            <person name="Suenami S."/>
            <person name="Miyazaki R."/>
            <person name="Engel P."/>
        </authorList>
    </citation>
    <scope>NUCLEOTIDE SEQUENCE [LARGE SCALE GENOMIC DNA]</scope>
    <source>
        <strain evidence="9 10">ESL0416</strain>
    </source>
</reference>
<dbReference type="Pfam" id="PF02870">
    <property type="entry name" value="Methyltransf_1N"/>
    <property type="match status" value="1"/>
</dbReference>
<keyword evidence="5" id="KW-0234">DNA repair</keyword>
<dbReference type="PANTHER" id="PTHR10815">
    <property type="entry name" value="METHYLATED-DNA--PROTEIN-CYSTEINE METHYLTRANSFERASE"/>
    <property type="match status" value="1"/>
</dbReference>
<dbReference type="SUPFAM" id="SSF53155">
    <property type="entry name" value="Methylated DNA-protein cysteine methyltransferase domain"/>
    <property type="match status" value="1"/>
</dbReference>
<comment type="catalytic activity">
    <reaction evidence="6">
        <text>a 6-O-methyl-2'-deoxyguanosine in DNA + L-cysteinyl-[protein] = S-methyl-L-cysteinyl-[protein] + a 2'-deoxyguanosine in DNA</text>
        <dbReference type="Rhea" id="RHEA:24000"/>
        <dbReference type="Rhea" id="RHEA-COMP:10131"/>
        <dbReference type="Rhea" id="RHEA-COMP:10132"/>
        <dbReference type="Rhea" id="RHEA-COMP:11367"/>
        <dbReference type="Rhea" id="RHEA-COMP:11368"/>
        <dbReference type="ChEBI" id="CHEBI:29950"/>
        <dbReference type="ChEBI" id="CHEBI:82612"/>
        <dbReference type="ChEBI" id="CHEBI:85445"/>
        <dbReference type="ChEBI" id="CHEBI:85448"/>
        <dbReference type="EC" id="2.1.1.63"/>
    </reaction>
</comment>
<dbReference type="PANTHER" id="PTHR10815:SF5">
    <property type="entry name" value="METHYLATED-DNA--PROTEIN-CYSTEINE METHYLTRANSFERASE"/>
    <property type="match status" value="1"/>
</dbReference>
<dbReference type="PROSITE" id="PS00374">
    <property type="entry name" value="MGMT"/>
    <property type="match status" value="1"/>
</dbReference>
<dbReference type="InterPro" id="IPR036631">
    <property type="entry name" value="MGMT_N_sf"/>
</dbReference>
<feature type="domain" description="Methylated-DNA-[protein]-cysteine S-methyltransferase DNA binding" evidence="7">
    <location>
        <begin position="81"/>
        <end position="164"/>
    </location>
</feature>
<feature type="domain" description="Methylguanine DNA methyltransferase ribonuclease-like" evidence="8">
    <location>
        <begin position="3"/>
        <end position="75"/>
    </location>
</feature>
<keyword evidence="10" id="KW-1185">Reference proteome</keyword>
<evidence type="ECO:0000256" key="2">
    <source>
        <dbReference type="ARBA" id="ARBA00022603"/>
    </source>
</evidence>
<dbReference type="EMBL" id="CP048268">
    <property type="protein sequence ID" value="QYN53854.1"/>
    <property type="molecule type" value="Genomic_DNA"/>
</dbReference>
<dbReference type="Gene3D" id="3.30.160.70">
    <property type="entry name" value="Methylated DNA-protein cysteine methyltransferase domain"/>
    <property type="match status" value="1"/>
</dbReference>
<sequence>MLHKATYQSPLGEMILLSSDQYLLGLWFNDQKFFGANYQLEQADEKIVRPLKLTLQWLTEYFSGQQPDPFAVPIKPEVTLFREQVFQELQKVPYGQTTTYKELSDQLQKQESKKINKARAIGGAVGHNPITLIIPCHRVIGQDGSLIGYAGGIERKQALLQMEQAL</sequence>
<accession>A0ABX8W872</accession>
<dbReference type="SUPFAM" id="SSF46767">
    <property type="entry name" value="Methylated DNA-protein cysteine methyltransferase, C-terminal domain"/>
    <property type="match status" value="1"/>
</dbReference>
<evidence type="ECO:0000256" key="4">
    <source>
        <dbReference type="ARBA" id="ARBA00022763"/>
    </source>
</evidence>
<evidence type="ECO:0000256" key="3">
    <source>
        <dbReference type="ARBA" id="ARBA00022679"/>
    </source>
</evidence>